<dbReference type="EMBL" id="AWSU01000144">
    <property type="protein sequence ID" value="ERI77651.1"/>
    <property type="molecule type" value="Genomic_DNA"/>
</dbReference>
<protein>
    <recommendedName>
        <fullName evidence="1">Peptidase C39-like domain-containing protein</fullName>
    </recommendedName>
</protein>
<organism evidence="2 3">
    <name type="scientific">[Clostridium] symbiosum ATCC 14940</name>
    <dbReference type="NCBI Taxonomy" id="411472"/>
    <lineage>
        <taxon>Bacteria</taxon>
        <taxon>Bacillati</taxon>
        <taxon>Bacillota</taxon>
        <taxon>Clostridia</taxon>
        <taxon>Lachnospirales</taxon>
        <taxon>Lachnospiraceae</taxon>
        <taxon>Otoolea</taxon>
    </lineage>
</organism>
<sequence>FLAYKLIIRGGSTMKLQKKLLGTAVAAMLALSACSSQPTTPVAPTGESGPENTAELQAEAKANEGTDNEVLEAPEKVKGETLAAEDIDPNGGADLNGANDHNVSKYWVNPDFYNMESDEEVTILKNFKTMQQTSEFSCAPSSVTMSLEYLGVPMTEWEAAVGMHCNMDEDVDGALPGSADSWYEPGANIGKIVNYLKTIPDIEIVEANYIENPTEDDLVGDEDIASLKYSPVMKGNYKKYFDSSALYSSENDPNTDKWVTDARDSFFVKWLTGHLKEGHPIITHTNLWNGHYVVIIGYDNMGTPQLGDDVLIIADPYDTWDHWQDGYIVQPVEEFFFEWNDFNIAQKPYQLQPFVVVGKKSS</sequence>
<dbReference type="Proteomes" id="UP000016491">
    <property type="component" value="Unassembled WGS sequence"/>
</dbReference>
<comment type="caution">
    <text evidence="2">The sequence shown here is derived from an EMBL/GenBank/DDBJ whole genome shotgun (WGS) entry which is preliminary data.</text>
</comment>
<dbReference type="Pfam" id="PF13529">
    <property type="entry name" value="Peptidase_C39_2"/>
    <property type="match status" value="1"/>
</dbReference>
<feature type="non-terminal residue" evidence="2">
    <location>
        <position position="1"/>
    </location>
</feature>
<dbReference type="Gene3D" id="3.90.70.10">
    <property type="entry name" value="Cysteine proteinases"/>
    <property type="match status" value="1"/>
</dbReference>
<proteinExistence type="predicted"/>
<accession>A0ABC9TZ69</accession>
<name>A0ABC9TZ69_CLOSY</name>
<feature type="domain" description="Peptidase C39-like" evidence="1">
    <location>
        <begin position="255"/>
        <end position="317"/>
    </location>
</feature>
<evidence type="ECO:0000259" key="1">
    <source>
        <dbReference type="Pfam" id="PF13529"/>
    </source>
</evidence>
<dbReference type="InterPro" id="IPR039564">
    <property type="entry name" value="Peptidase_C39-like"/>
</dbReference>
<dbReference type="AlphaFoldDB" id="A0ABC9TZ69"/>
<gene>
    <name evidence="2" type="ORF">CLOSYM_01879</name>
</gene>
<evidence type="ECO:0000313" key="3">
    <source>
        <dbReference type="Proteomes" id="UP000016491"/>
    </source>
</evidence>
<evidence type="ECO:0000313" key="2">
    <source>
        <dbReference type="EMBL" id="ERI77651.1"/>
    </source>
</evidence>
<reference evidence="2 3" key="1">
    <citation type="submission" date="2013-07" db="EMBL/GenBank/DDBJ databases">
        <authorList>
            <person name="Weinstock G."/>
            <person name="Sodergren E."/>
            <person name="Wylie T."/>
            <person name="Fulton L."/>
            <person name="Fulton R."/>
            <person name="Fronick C."/>
            <person name="O'Laughlin M."/>
            <person name="Godfrey J."/>
            <person name="Miner T."/>
            <person name="Herter B."/>
            <person name="Appelbaum E."/>
            <person name="Cordes M."/>
            <person name="Lek S."/>
            <person name="Wollam A."/>
            <person name="Pepin K.H."/>
            <person name="Palsikar V.B."/>
            <person name="Mitreva M."/>
            <person name="Wilson R.K."/>
        </authorList>
    </citation>
    <scope>NUCLEOTIDE SEQUENCE [LARGE SCALE GENOMIC DNA]</scope>
    <source>
        <strain evidence="2 3">ATCC 14940</strain>
    </source>
</reference>